<feature type="region of interest" description="Disordered" evidence="2">
    <location>
        <begin position="290"/>
        <end position="315"/>
    </location>
</feature>
<dbReference type="InterPro" id="IPR032922">
    <property type="entry name" value="SON"/>
</dbReference>
<dbReference type="Gene3D" id="3.30.160.20">
    <property type="match status" value="1"/>
</dbReference>
<feature type="compositionally biased region" description="Basic residues" evidence="2">
    <location>
        <begin position="183"/>
        <end position="212"/>
    </location>
</feature>
<proteinExistence type="predicted"/>
<sequence>MNAAKEETDPDFGGNPAILDTNKSSMQILSELFSTFDAEPPVIVKKEKSHEGKKSKKSKKKRKHKEKKHKKKSKKKKRSSNSSSNEDSEVDLAHLLIKQEKDKADEKIKIEGTSLSLDIKLEINKEDQTFKSEINTSNASQSEKNREDKTKQKIRIKDIQLSSINRKQKHEEGEITDSDSSSKKKKRRHKAKDRLTKRKSSSGERGRHKKAKYEKLSPEREKHKSRHDYQRKERSRSRSRDHFYHDRHRDEYKYEHRARYRDRESPFRDDGFYKSREREKSWLMREKCRDYEERDRSFEGKRERSKQDSSRIDKKKLLEIARKNAIQMMKSGSLPGALNLGSKAQEKMIAAIKTGGKSIDELTDFCKSLSKKEELGELSSLSEKEDTDNDEPFHHPFKLKDRPTTITMNIKNSVPLPTKTTHERTTELRIQFPVSSGQQHRVNEEWIPVGRSHTKAAATVEAPKPKAVPTVAAALAIEAPPPPVPLQPSPALIAAPPNAPPGPQVFPTVPPTGAELSSVDLGSIVSQRLTAMRKLQENPHDVQALSEMYKSNQEMDTWAKSKQQLGQFTGSTGVQVLSQAELASGYQAWAKKNQLQTAAPVSGGMGMHLLQKMGWKPGEGLGKEKTGTLEPLLLEVKLDKKGLVANEEQKGKKKVKAVQTVKTLQGKHPVSLLGEYASKRKLGAPQYVLEFECGPDHKKNFLFKVVLNGMETKLLGPTRSRTPEPPKQRKANIHPRLRKRLILSTEKNHSQQLGQFIAKRLKTLESFEKAVKVS</sequence>
<feature type="region of interest" description="Disordered" evidence="2">
    <location>
        <begin position="376"/>
        <end position="399"/>
    </location>
</feature>
<evidence type="ECO:0008006" key="7">
    <source>
        <dbReference type="Google" id="ProtNLM"/>
    </source>
</evidence>
<keyword evidence="1" id="KW-0694">RNA-binding</keyword>
<evidence type="ECO:0000313" key="6">
    <source>
        <dbReference type="Proteomes" id="UP000030742"/>
    </source>
</evidence>
<feature type="domain" description="DRBM" evidence="3">
    <location>
        <begin position="668"/>
        <end position="731"/>
    </location>
</feature>
<feature type="compositionally biased region" description="Basic residues" evidence="2">
    <location>
        <begin position="53"/>
        <end position="79"/>
    </location>
</feature>
<dbReference type="SMART" id="SM00443">
    <property type="entry name" value="G_patch"/>
    <property type="match status" value="1"/>
</dbReference>
<dbReference type="PANTHER" id="PTHR46528">
    <property type="entry name" value="PROTEIN SON"/>
    <property type="match status" value="1"/>
</dbReference>
<evidence type="ECO:0000256" key="1">
    <source>
        <dbReference type="PROSITE-ProRule" id="PRU00266"/>
    </source>
</evidence>
<dbReference type="GO" id="GO:0048024">
    <property type="term" value="P:regulation of mRNA splicing, via spliceosome"/>
    <property type="evidence" value="ECO:0007669"/>
    <property type="project" value="TreeGrafter"/>
</dbReference>
<dbReference type="Pfam" id="PF01585">
    <property type="entry name" value="G-patch"/>
    <property type="match status" value="1"/>
</dbReference>
<dbReference type="GO" id="GO:0051726">
    <property type="term" value="P:regulation of cell cycle"/>
    <property type="evidence" value="ECO:0007669"/>
    <property type="project" value="InterPro"/>
</dbReference>
<feature type="region of interest" description="Disordered" evidence="2">
    <location>
        <begin position="126"/>
        <end position="270"/>
    </location>
</feature>
<organism evidence="5 6">
    <name type="scientific">Dendroctonus ponderosae</name>
    <name type="common">Mountain pine beetle</name>
    <dbReference type="NCBI Taxonomy" id="77166"/>
    <lineage>
        <taxon>Eukaryota</taxon>
        <taxon>Metazoa</taxon>
        <taxon>Ecdysozoa</taxon>
        <taxon>Arthropoda</taxon>
        <taxon>Hexapoda</taxon>
        <taxon>Insecta</taxon>
        <taxon>Pterygota</taxon>
        <taxon>Neoptera</taxon>
        <taxon>Endopterygota</taxon>
        <taxon>Coleoptera</taxon>
        <taxon>Polyphaga</taxon>
        <taxon>Cucujiformia</taxon>
        <taxon>Curculionidae</taxon>
        <taxon>Scolytinae</taxon>
        <taxon>Dendroctonus</taxon>
    </lineage>
</organism>
<evidence type="ECO:0000259" key="4">
    <source>
        <dbReference type="PROSITE" id="PS50174"/>
    </source>
</evidence>
<evidence type="ECO:0000256" key="2">
    <source>
        <dbReference type="SAM" id="MobiDB-lite"/>
    </source>
</evidence>
<name>U4UW12_DENPD</name>
<dbReference type="SUPFAM" id="SSF54768">
    <property type="entry name" value="dsRNA-binding domain-like"/>
    <property type="match status" value="1"/>
</dbReference>
<dbReference type="PROSITE" id="PS50174">
    <property type="entry name" value="G_PATCH"/>
    <property type="match status" value="1"/>
</dbReference>
<dbReference type="AlphaFoldDB" id="U4UW12"/>
<feature type="region of interest" description="Disordered" evidence="2">
    <location>
        <begin position="40"/>
        <end position="91"/>
    </location>
</feature>
<dbReference type="Pfam" id="PF14709">
    <property type="entry name" value="DND1_DSRM"/>
    <property type="match status" value="1"/>
</dbReference>
<feature type="domain" description="G-patch" evidence="4">
    <location>
        <begin position="602"/>
        <end position="648"/>
    </location>
</feature>
<dbReference type="PANTHER" id="PTHR46528:SF1">
    <property type="entry name" value="PROTEIN SON"/>
    <property type="match status" value="1"/>
</dbReference>
<dbReference type="GO" id="GO:0003723">
    <property type="term" value="F:RNA binding"/>
    <property type="evidence" value="ECO:0007669"/>
    <property type="project" value="UniProtKB-UniRule"/>
</dbReference>
<evidence type="ECO:0000313" key="5">
    <source>
        <dbReference type="EMBL" id="ERL94446.1"/>
    </source>
</evidence>
<feature type="compositionally biased region" description="Basic and acidic residues" evidence="2">
    <location>
        <begin position="143"/>
        <end position="158"/>
    </location>
</feature>
<protein>
    <recommendedName>
        <fullName evidence="7">G-patch domain-containing protein</fullName>
    </recommendedName>
</protein>
<dbReference type="STRING" id="77166.U4UW12"/>
<accession>U4UW12</accession>
<feature type="compositionally biased region" description="Basic and acidic residues" evidence="2">
    <location>
        <begin position="213"/>
        <end position="270"/>
    </location>
</feature>
<dbReference type="OrthoDB" id="786951at2759"/>
<gene>
    <name evidence="5" type="ORF">D910_11723</name>
</gene>
<dbReference type="InterPro" id="IPR014720">
    <property type="entry name" value="dsRBD_dom"/>
</dbReference>
<feature type="compositionally biased region" description="Polar residues" evidence="2">
    <location>
        <begin position="131"/>
        <end position="142"/>
    </location>
</feature>
<reference evidence="5 6" key="1">
    <citation type="journal article" date="2013" name="Genome Biol.">
        <title>Draft genome of the mountain pine beetle, Dendroctonus ponderosae Hopkins, a major forest pest.</title>
        <authorList>
            <person name="Keeling C.I."/>
            <person name="Yuen M.M."/>
            <person name="Liao N.Y."/>
            <person name="Docking T.R."/>
            <person name="Chan S.K."/>
            <person name="Taylor G.A."/>
            <person name="Palmquist D.L."/>
            <person name="Jackman S.D."/>
            <person name="Nguyen A."/>
            <person name="Li M."/>
            <person name="Henderson H."/>
            <person name="Janes J.K."/>
            <person name="Zhao Y."/>
            <person name="Pandoh P."/>
            <person name="Moore R."/>
            <person name="Sperling F.A."/>
            <person name="Huber D.P."/>
            <person name="Birol I."/>
            <person name="Jones S.J."/>
            <person name="Bohlmann J."/>
        </authorList>
    </citation>
    <scope>NUCLEOTIDE SEQUENCE</scope>
</reference>
<feature type="region of interest" description="Disordered" evidence="2">
    <location>
        <begin position="1"/>
        <end position="20"/>
    </location>
</feature>
<evidence type="ECO:0000259" key="3">
    <source>
        <dbReference type="PROSITE" id="PS50137"/>
    </source>
</evidence>
<dbReference type="InterPro" id="IPR000467">
    <property type="entry name" value="G_patch_dom"/>
</dbReference>
<dbReference type="EMBL" id="KB632390">
    <property type="protein sequence ID" value="ERL94446.1"/>
    <property type="molecule type" value="Genomic_DNA"/>
</dbReference>
<dbReference type="PROSITE" id="PS50137">
    <property type="entry name" value="DS_RBD"/>
    <property type="match status" value="1"/>
</dbReference>
<dbReference type="Proteomes" id="UP000030742">
    <property type="component" value="Unassembled WGS sequence"/>
</dbReference>